<protein>
    <recommendedName>
        <fullName evidence="10">Bifunctional purine biosynthesis protein PurH</fullName>
    </recommendedName>
    <domain>
        <recommendedName>
            <fullName evidence="10">Phosphoribosylaminoimidazolecarboxamide formyltransferase</fullName>
            <ecNumber evidence="10">2.1.2.3</ecNumber>
        </recommendedName>
        <alternativeName>
            <fullName evidence="10">AICAR transformylase</fullName>
        </alternativeName>
    </domain>
    <domain>
        <recommendedName>
            <fullName evidence="10">IMP cyclohydrolase</fullName>
            <ecNumber evidence="10">3.5.4.10</ecNumber>
        </recommendedName>
        <alternativeName>
            <fullName evidence="10">ATIC</fullName>
        </alternativeName>
        <alternativeName>
            <fullName evidence="10">IMP synthase</fullName>
        </alternativeName>
        <alternativeName>
            <fullName evidence="10">Inosinicase</fullName>
        </alternativeName>
    </domain>
</protein>
<dbReference type="OrthoDB" id="9802065at2"/>
<dbReference type="EMBL" id="PDEB01000004">
    <property type="protein sequence ID" value="PEH44507.1"/>
    <property type="molecule type" value="Genomic_DNA"/>
</dbReference>
<keyword evidence="7 10" id="KW-0511">Multifunctional enzyme</keyword>
<evidence type="ECO:0000313" key="13">
    <source>
        <dbReference type="Proteomes" id="UP000220669"/>
    </source>
</evidence>
<dbReference type="SMART" id="SM00851">
    <property type="entry name" value="MGS"/>
    <property type="match status" value="1"/>
</dbReference>
<dbReference type="InterPro" id="IPR024051">
    <property type="entry name" value="AICAR_Tfase_dup_dom_sf"/>
</dbReference>
<evidence type="ECO:0000256" key="10">
    <source>
        <dbReference type="HAMAP-Rule" id="MF_00139"/>
    </source>
</evidence>
<comment type="pathway">
    <text evidence="2 10">Purine metabolism; IMP biosynthesis via de novo pathway; 5-formamido-1-(5-phospho-D-ribosyl)imidazole-4-carboxamide from 5-amino-1-(5-phospho-D-ribosyl)imidazole-4-carboxamide (10-formyl THF route): step 1/1.</text>
</comment>
<dbReference type="SMART" id="SM00798">
    <property type="entry name" value="AICARFT_IMPCHas"/>
    <property type="match status" value="1"/>
</dbReference>
<evidence type="ECO:0000256" key="5">
    <source>
        <dbReference type="ARBA" id="ARBA00022755"/>
    </source>
</evidence>
<dbReference type="Pfam" id="PF02142">
    <property type="entry name" value="MGS"/>
    <property type="match status" value="1"/>
</dbReference>
<reference evidence="12 13" key="1">
    <citation type="submission" date="2017-09" db="EMBL/GenBank/DDBJ databases">
        <title>FDA dAtabase for Regulatory Grade micrObial Sequences (FDA-ARGOS): Supporting development and validation of Infectious Disease Dx tests.</title>
        <authorList>
            <person name="Minogue T."/>
            <person name="Wolcott M."/>
            <person name="Wasieloski L."/>
            <person name="Aguilar W."/>
            <person name="Moore D."/>
            <person name="Tallon L.J."/>
            <person name="Sadzewicz L."/>
            <person name="Ott S."/>
            <person name="Zhao X."/>
            <person name="Nagaraj S."/>
            <person name="Vavikolanu K."/>
            <person name="Aluvathingal J."/>
            <person name="Nadendla S."/>
            <person name="Sichtig H."/>
        </authorList>
    </citation>
    <scope>NUCLEOTIDE SEQUENCE [LARGE SCALE GENOMIC DNA]</scope>
    <source>
        <strain evidence="12 13">FDAARGOS_396</strain>
    </source>
</reference>
<dbReference type="EC" id="2.1.2.3" evidence="10"/>
<comment type="caution">
    <text evidence="12">The sequence shown here is derived from an EMBL/GenBank/DDBJ whole genome shotgun (WGS) entry which is preliminary data.</text>
</comment>
<dbReference type="CDD" id="cd01421">
    <property type="entry name" value="IMPCH"/>
    <property type="match status" value="1"/>
</dbReference>
<dbReference type="InterPro" id="IPR036914">
    <property type="entry name" value="MGS-like_dom_sf"/>
</dbReference>
<dbReference type="InterPro" id="IPR011607">
    <property type="entry name" value="MGS-like_dom"/>
</dbReference>
<dbReference type="PROSITE" id="PS51855">
    <property type="entry name" value="MGS"/>
    <property type="match status" value="1"/>
</dbReference>
<dbReference type="RefSeq" id="WP_016176764.1">
    <property type="nucleotide sequence ID" value="NZ_CP065535.1"/>
</dbReference>
<dbReference type="SUPFAM" id="SSF53927">
    <property type="entry name" value="Cytidine deaminase-like"/>
    <property type="match status" value="1"/>
</dbReference>
<evidence type="ECO:0000256" key="3">
    <source>
        <dbReference type="ARBA" id="ARBA00007667"/>
    </source>
</evidence>
<evidence type="ECO:0000313" key="12">
    <source>
        <dbReference type="EMBL" id="PEH44507.1"/>
    </source>
</evidence>
<keyword evidence="5 10" id="KW-0658">Purine biosynthesis</keyword>
<evidence type="ECO:0000256" key="4">
    <source>
        <dbReference type="ARBA" id="ARBA00022679"/>
    </source>
</evidence>
<dbReference type="Gene3D" id="3.40.50.1380">
    <property type="entry name" value="Methylglyoxal synthase-like domain"/>
    <property type="match status" value="1"/>
</dbReference>
<dbReference type="PANTHER" id="PTHR11692:SF0">
    <property type="entry name" value="BIFUNCTIONAL PURINE BIOSYNTHESIS PROTEIN ATIC"/>
    <property type="match status" value="1"/>
</dbReference>
<dbReference type="NCBIfam" id="NF002049">
    <property type="entry name" value="PRK00881.1"/>
    <property type="match status" value="1"/>
</dbReference>
<dbReference type="GO" id="GO:0004643">
    <property type="term" value="F:phosphoribosylaminoimidazolecarboxamide formyltransferase activity"/>
    <property type="evidence" value="ECO:0007669"/>
    <property type="project" value="UniProtKB-UniRule"/>
</dbReference>
<keyword evidence="6 10" id="KW-0378">Hydrolase</keyword>
<comment type="pathway">
    <text evidence="1 10">Purine metabolism; IMP biosynthesis via de novo pathway; IMP from 5-formamido-1-(5-phospho-D-ribosyl)imidazole-4-carboxamide: step 1/1.</text>
</comment>
<comment type="domain">
    <text evidence="10">The IMP cyclohydrolase activity resides in the N-terminal region.</text>
</comment>
<dbReference type="SUPFAM" id="SSF52335">
    <property type="entry name" value="Methylglyoxal synthase-like"/>
    <property type="match status" value="1"/>
</dbReference>
<proteinExistence type="inferred from homology"/>
<sequence length="511" mass="55876">MTRALISVSDKKGVIAFAEGLIENGIEIISTGGTKKVLDEAGIPTISIEEVTDFPEMMDGRVKTLHPKIHGGLLGRRDLASHMEAMAASQITPIDFVCVNLYPFKETIMKSGVTEEEAIENIDIGGPSMLRSAAKNHQFVTAVVDPADYPVVLSELKELGGTSLATRKKLAAKVFRHTAAYDALIAQYLTGQVAEREPEKLTLTFDRKQDLRYGENSHQKAAFYETALPESYSIAQAQQLHGKELSFNNIRDADAALRIMREYQEPTVVALKHMNPCGIGSASTIFAAWNAAYEADPVSIFGGIIVLNREVDLPTAEAMHKLFLEIIIAPSFTPESLEVLKTKKNIRLLTVDFTVKDSTYTEETVSVLGGLLVQDEDVAMEEKQDWQVVTDRKPTEKELAAMAFAWRAVKHVKSNAIVLANEHQTVGIGAGQMNRVGSVKIAIEQAGAKTKDAVLASDAYFPMDDSVEYAAKHGIKAIIQPGGSIKDKASIDMANKYGVAMVFTGVRHFRH</sequence>
<dbReference type="InterPro" id="IPR016193">
    <property type="entry name" value="Cytidine_deaminase-like"/>
</dbReference>
<dbReference type="PIRSF" id="PIRSF000414">
    <property type="entry name" value="AICARFT_IMPCHas"/>
    <property type="match status" value="1"/>
</dbReference>
<gene>
    <name evidence="10 12" type="primary">purH</name>
    <name evidence="12" type="ORF">CRM96_05595</name>
</gene>
<dbReference type="GO" id="GO:0003937">
    <property type="term" value="F:IMP cyclohydrolase activity"/>
    <property type="evidence" value="ECO:0007669"/>
    <property type="project" value="UniProtKB-UniRule"/>
</dbReference>
<comment type="catalytic activity">
    <reaction evidence="8 10">
        <text>(6R)-10-formyltetrahydrofolate + 5-amino-1-(5-phospho-beta-D-ribosyl)imidazole-4-carboxamide = 5-formamido-1-(5-phospho-D-ribosyl)imidazole-4-carboxamide + (6S)-5,6,7,8-tetrahydrofolate</text>
        <dbReference type="Rhea" id="RHEA:22192"/>
        <dbReference type="ChEBI" id="CHEBI:57453"/>
        <dbReference type="ChEBI" id="CHEBI:58467"/>
        <dbReference type="ChEBI" id="CHEBI:58475"/>
        <dbReference type="ChEBI" id="CHEBI:195366"/>
        <dbReference type="EC" id="2.1.2.3"/>
    </reaction>
</comment>
<name>A0A377L2Y2_9ENTE</name>
<dbReference type="PANTHER" id="PTHR11692">
    <property type="entry name" value="BIFUNCTIONAL PURINE BIOSYNTHESIS PROTEIN PURH"/>
    <property type="match status" value="1"/>
</dbReference>
<dbReference type="InterPro" id="IPR002695">
    <property type="entry name" value="PurH-like"/>
</dbReference>
<dbReference type="FunFam" id="3.40.140.20:FF:000002">
    <property type="entry name" value="Bifunctional purine biosynthesis protein PurH"/>
    <property type="match status" value="1"/>
</dbReference>
<feature type="domain" description="MGS-like" evidence="11">
    <location>
        <begin position="1"/>
        <end position="144"/>
    </location>
</feature>
<evidence type="ECO:0000256" key="9">
    <source>
        <dbReference type="ARBA" id="ARBA00050687"/>
    </source>
</evidence>
<evidence type="ECO:0000256" key="7">
    <source>
        <dbReference type="ARBA" id="ARBA00023268"/>
    </source>
</evidence>
<dbReference type="FunFam" id="3.40.50.1380:FF:000001">
    <property type="entry name" value="Bifunctional purine biosynthesis protein PurH"/>
    <property type="match status" value="1"/>
</dbReference>
<organism evidence="12 13">
    <name type="scientific">Enterococcus durans</name>
    <dbReference type="NCBI Taxonomy" id="53345"/>
    <lineage>
        <taxon>Bacteria</taxon>
        <taxon>Bacillati</taxon>
        <taxon>Bacillota</taxon>
        <taxon>Bacilli</taxon>
        <taxon>Lactobacillales</taxon>
        <taxon>Enterococcaceae</taxon>
        <taxon>Enterococcus</taxon>
    </lineage>
</organism>
<dbReference type="AlphaFoldDB" id="A0A377L2Y2"/>
<dbReference type="GO" id="GO:0006189">
    <property type="term" value="P:'de novo' IMP biosynthetic process"/>
    <property type="evidence" value="ECO:0007669"/>
    <property type="project" value="UniProtKB-UniRule"/>
</dbReference>
<evidence type="ECO:0000256" key="1">
    <source>
        <dbReference type="ARBA" id="ARBA00004844"/>
    </source>
</evidence>
<comment type="catalytic activity">
    <reaction evidence="9 10">
        <text>IMP + H2O = 5-formamido-1-(5-phospho-D-ribosyl)imidazole-4-carboxamide</text>
        <dbReference type="Rhea" id="RHEA:18445"/>
        <dbReference type="ChEBI" id="CHEBI:15377"/>
        <dbReference type="ChEBI" id="CHEBI:58053"/>
        <dbReference type="ChEBI" id="CHEBI:58467"/>
        <dbReference type="EC" id="3.5.4.10"/>
    </reaction>
</comment>
<dbReference type="NCBIfam" id="TIGR00355">
    <property type="entry name" value="purH"/>
    <property type="match status" value="1"/>
</dbReference>
<dbReference type="GO" id="GO:0005829">
    <property type="term" value="C:cytosol"/>
    <property type="evidence" value="ECO:0007669"/>
    <property type="project" value="TreeGrafter"/>
</dbReference>
<comment type="similarity">
    <text evidence="3 10">Belongs to the PurH family.</text>
</comment>
<dbReference type="FunFam" id="3.40.140.20:FF:000001">
    <property type="entry name" value="Bifunctional purine biosynthesis protein PurH"/>
    <property type="match status" value="1"/>
</dbReference>
<evidence type="ECO:0000256" key="8">
    <source>
        <dbReference type="ARBA" id="ARBA00050488"/>
    </source>
</evidence>
<evidence type="ECO:0000256" key="2">
    <source>
        <dbReference type="ARBA" id="ARBA00004954"/>
    </source>
</evidence>
<dbReference type="EC" id="3.5.4.10" evidence="10"/>
<evidence type="ECO:0000256" key="6">
    <source>
        <dbReference type="ARBA" id="ARBA00022801"/>
    </source>
</evidence>
<dbReference type="Proteomes" id="UP000220669">
    <property type="component" value="Unassembled WGS sequence"/>
</dbReference>
<dbReference type="HAMAP" id="MF_00139">
    <property type="entry name" value="PurH"/>
    <property type="match status" value="1"/>
</dbReference>
<keyword evidence="4 10" id="KW-0808">Transferase</keyword>
<accession>A0A377L2Y2</accession>
<evidence type="ECO:0000259" key="11">
    <source>
        <dbReference type="PROSITE" id="PS51855"/>
    </source>
</evidence>
<dbReference type="Pfam" id="PF01808">
    <property type="entry name" value="AICARFT_IMPCHas"/>
    <property type="match status" value="1"/>
</dbReference>
<dbReference type="Gene3D" id="3.40.140.20">
    <property type="match status" value="2"/>
</dbReference>